<keyword evidence="3" id="KW-1185">Reference proteome</keyword>
<feature type="region of interest" description="Disordered" evidence="1">
    <location>
        <begin position="28"/>
        <end position="47"/>
    </location>
</feature>
<accession>A0A7J7J9S9</accession>
<evidence type="ECO:0000313" key="3">
    <source>
        <dbReference type="Proteomes" id="UP000593567"/>
    </source>
</evidence>
<dbReference type="Proteomes" id="UP000593567">
    <property type="component" value="Unassembled WGS sequence"/>
</dbReference>
<sequence>MFYSPGGPLSTEEANTIKECVNKLKSAQEQTTSSASGAPKDKSLHTQAISALLEDDNISECSDVEEEGFADFTEDDLEPFLFNIDGMQLKPTENEKVKHLFHSHHKVKQMDLF</sequence>
<dbReference type="EMBL" id="VXIV02002805">
    <property type="protein sequence ID" value="KAF6022785.1"/>
    <property type="molecule type" value="Genomic_DNA"/>
</dbReference>
<name>A0A7J7J9S9_BUGNE</name>
<proteinExistence type="predicted"/>
<comment type="caution">
    <text evidence="2">The sequence shown here is derived from an EMBL/GenBank/DDBJ whole genome shotgun (WGS) entry which is preliminary data.</text>
</comment>
<organism evidence="2 3">
    <name type="scientific">Bugula neritina</name>
    <name type="common">Brown bryozoan</name>
    <name type="synonym">Sertularia neritina</name>
    <dbReference type="NCBI Taxonomy" id="10212"/>
    <lineage>
        <taxon>Eukaryota</taxon>
        <taxon>Metazoa</taxon>
        <taxon>Spiralia</taxon>
        <taxon>Lophotrochozoa</taxon>
        <taxon>Bryozoa</taxon>
        <taxon>Gymnolaemata</taxon>
        <taxon>Cheilostomatida</taxon>
        <taxon>Flustrina</taxon>
        <taxon>Buguloidea</taxon>
        <taxon>Bugulidae</taxon>
        <taxon>Bugula</taxon>
    </lineage>
</organism>
<gene>
    <name evidence="2" type="ORF">EB796_018887</name>
</gene>
<protein>
    <submittedName>
        <fullName evidence="2">Uncharacterized protein</fullName>
    </submittedName>
</protein>
<dbReference type="AlphaFoldDB" id="A0A7J7J9S9"/>
<evidence type="ECO:0000313" key="2">
    <source>
        <dbReference type="EMBL" id="KAF6022785.1"/>
    </source>
</evidence>
<evidence type="ECO:0000256" key="1">
    <source>
        <dbReference type="SAM" id="MobiDB-lite"/>
    </source>
</evidence>
<reference evidence="2" key="1">
    <citation type="submission" date="2020-06" db="EMBL/GenBank/DDBJ databases">
        <title>Draft genome of Bugula neritina, a colonial animal packing powerful symbionts and potential medicines.</title>
        <authorList>
            <person name="Rayko M."/>
        </authorList>
    </citation>
    <scope>NUCLEOTIDE SEQUENCE [LARGE SCALE GENOMIC DNA]</scope>
    <source>
        <strain evidence="2">Kwan_BN1</strain>
    </source>
</reference>